<evidence type="ECO:0000259" key="3">
    <source>
        <dbReference type="Pfam" id="PF16884"/>
    </source>
</evidence>
<protein>
    <recommendedName>
        <fullName evidence="6">Enoyl reductase (ER) domain-containing protein</fullName>
    </recommendedName>
</protein>
<keyword evidence="1" id="KW-0560">Oxidoreductase</keyword>
<dbReference type="PANTHER" id="PTHR43205:SF7">
    <property type="entry name" value="PROSTAGLANDIN REDUCTASE 1"/>
    <property type="match status" value="1"/>
</dbReference>
<feature type="domain" description="Alcohol dehydrogenase-like C-terminal" evidence="2">
    <location>
        <begin position="176"/>
        <end position="303"/>
    </location>
</feature>
<dbReference type="SUPFAM" id="SSF50129">
    <property type="entry name" value="GroES-like"/>
    <property type="match status" value="1"/>
</dbReference>
<reference evidence="4" key="1">
    <citation type="submission" date="2022-07" db="EMBL/GenBank/DDBJ databases">
        <title>Genome Sequence of Physisporinus lineatus.</title>
        <authorList>
            <person name="Buettner E."/>
        </authorList>
    </citation>
    <scope>NUCLEOTIDE SEQUENCE</scope>
    <source>
        <strain evidence="4">VT162</strain>
    </source>
</reference>
<accession>A0AAD5V554</accession>
<dbReference type="GO" id="GO:0016628">
    <property type="term" value="F:oxidoreductase activity, acting on the CH-CH group of donors, NAD or NADP as acceptor"/>
    <property type="evidence" value="ECO:0007669"/>
    <property type="project" value="InterPro"/>
</dbReference>
<dbReference type="InterPro" id="IPR013149">
    <property type="entry name" value="ADH-like_C"/>
</dbReference>
<comment type="caution">
    <text evidence="4">The sequence shown here is derived from an EMBL/GenBank/DDBJ whole genome shotgun (WGS) entry which is preliminary data.</text>
</comment>
<dbReference type="InterPro" id="IPR041694">
    <property type="entry name" value="ADH_N_2"/>
</dbReference>
<keyword evidence="5" id="KW-1185">Reference proteome</keyword>
<evidence type="ECO:0000313" key="4">
    <source>
        <dbReference type="EMBL" id="KAJ3485085.1"/>
    </source>
</evidence>
<dbReference type="SUPFAM" id="SSF51735">
    <property type="entry name" value="NAD(P)-binding Rossmann-fold domains"/>
    <property type="match status" value="1"/>
</dbReference>
<feature type="domain" description="Oxidoreductase N-terminal" evidence="3">
    <location>
        <begin position="38"/>
        <end position="115"/>
    </location>
</feature>
<evidence type="ECO:0000256" key="1">
    <source>
        <dbReference type="ARBA" id="ARBA00023002"/>
    </source>
</evidence>
<evidence type="ECO:0000313" key="5">
    <source>
        <dbReference type="Proteomes" id="UP001212997"/>
    </source>
</evidence>
<dbReference type="InterPro" id="IPR045010">
    <property type="entry name" value="MDR_fam"/>
</dbReference>
<dbReference type="InterPro" id="IPR036291">
    <property type="entry name" value="NAD(P)-bd_dom_sf"/>
</dbReference>
<proteinExistence type="predicted"/>
<dbReference type="AlphaFoldDB" id="A0AAD5V554"/>
<dbReference type="EMBL" id="JANAWD010000165">
    <property type="protein sequence ID" value="KAJ3485085.1"/>
    <property type="molecule type" value="Genomic_DNA"/>
</dbReference>
<evidence type="ECO:0008006" key="6">
    <source>
        <dbReference type="Google" id="ProtNLM"/>
    </source>
</evidence>
<gene>
    <name evidence="4" type="ORF">NLI96_g5204</name>
</gene>
<organism evidence="4 5">
    <name type="scientific">Meripilus lineatus</name>
    <dbReference type="NCBI Taxonomy" id="2056292"/>
    <lineage>
        <taxon>Eukaryota</taxon>
        <taxon>Fungi</taxon>
        <taxon>Dikarya</taxon>
        <taxon>Basidiomycota</taxon>
        <taxon>Agaricomycotina</taxon>
        <taxon>Agaricomycetes</taxon>
        <taxon>Polyporales</taxon>
        <taxon>Meripilaceae</taxon>
        <taxon>Meripilus</taxon>
    </lineage>
</organism>
<dbReference type="Gene3D" id="3.40.50.720">
    <property type="entry name" value="NAD(P)-binding Rossmann-like Domain"/>
    <property type="match status" value="1"/>
</dbReference>
<dbReference type="Gene3D" id="3.90.180.10">
    <property type="entry name" value="Medium-chain alcohol dehydrogenases, catalytic domain"/>
    <property type="match status" value="1"/>
</dbReference>
<dbReference type="PANTHER" id="PTHR43205">
    <property type="entry name" value="PROSTAGLANDIN REDUCTASE"/>
    <property type="match status" value="1"/>
</dbReference>
<dbReference type="CDD" id="cd05288">
    <property type="entry name" value="PGDH"/>
    <property type="match status" value="1"/>
</dbReference>
<name>A0AAD5V554_9APHY</name>
<dbReference type="Pfam" id="PF00107">
    <property type="entry name" value="ADH_zinc_N"/>
    <property type="match status" value="1"/>
</dbReference>
<dbReference type="InterPro" id="IPR011032">
    <property type="entry name" value="GroES-like_sf"/>
</dbReference>
<evidence type="ECO:0000259" key="2">
    <source>
        <dbReference type="Pfam" id="PF00107"/>
    </source>
</evidence>
<dbReference type="Pfam" id="PF16884">
    <property type="entry name" value="ADH_N_2"/>
    <property type="match status" value="1"/>
</dbReference>
<sequence length="355" mass="38410">MPVVTNGRLIYVQHPTTHYEPGVHTKYVEEQLDTDTVPLNGGVLIKTLVVSADPYMRYRMRDPNIPHFSPAVVIGQPIDNFVIGTILRSEDPQFAAGDYVSAFSTFETYAVYPGPKELQHFLKYIVKIPKPENLPLSIFLGTCGLPGKTAYSAWKIFGEPKAKTSKTLFVSGAAGPLGTFVVEYAKITSPHLKVIACAGSQQKVDILKSVGADVAFNYKEADVNKVLAENGPIDIYWDNVAGSITDAALQNMNMFGTIIACGAISGASNPKDGAVTNFGLIFQKVITVHGFLYGFGDDAQKALGTFDADIMPLVASGKITSREHRYQGLQEAERALAEVHSGKNVGKSIVIVSHE</sequence>
<dbReference type="Proteomes" id="UP001212997">
    <property type="component" value="Unassembled WGS sequence"/>
</dbReference>